<gene>
    <name evidence="1" type="ORF">YBN1229_v1_1867</name>
</gene>
<proteinExistence type="predicted"/>
<reference evidence="2" key="1">
    <citation type="submission" date="2015-02" db="EMBL/GenBank/DDBJ databases">
        <authorList>
            <person name="Chooi Y.-H."/>
        </authorList>
    </citation>
    <scope>NUCLEOTIDE SEQUENCE [LARGE SCALE GENOMIC DNA]</scope>
    <source>
        <strain evidence="2">strain Y</strain>
    </source>
</reference>
<accession>A0A0D6JEK3</accession>
<name>A0A0D6JEK3_9HYPH</name>
<dbReference type="KEGG" id="fil:BN1229_v1_1864"/>
<dbReference type="Proteomes" id="UP000033187">
    <property type="component" value="Chromosome 1"/>
</dbReference>
<dbReference type="KEGG" id="fiy:BN1229_v1_1867"/>
<keyword evidence="2" id="KW-1185">Reference proteome</keyword>
<protein>
    <submittedName>
        <fullName evidence="1">Uncharacterized protein</fullName>
    </submittedName>
</protein>
<sequence length="76" mass="7740">MSAVCPLRLAMARNVGTPAGTVALLSLAITWQLTHQRSAIALPRVISGGLCGASAAKAILAQADASMTPTKIQVAR</sequence>
<dbReference type="AlphaFoldDB" id="A0A0D6JEK3"/>
<organism evidence="1 2">
    <name type="scientific">Candidatus Filomicrobium marinum</name>
    <dbReference type="NCBI Taxonomy" id="1608628"/>
    <lineage>
        <taxon>Bacteria</taxon>
        <taxon>Pseudomonadati</taxon>
        <taxon>Pseudomonadota</taxon>
        <taxon>Alphaproteobacteria</taxon>
        <taxon>Hyphomicrobiales</taxon>
        <taxon>Hyphomicrobiaceae</taxon>
        <taxon>Filomicrobium</taxon>
    </lineage>
</organism>
<evidence type="ECO:0000313" key="2">
    <source>
        <dbReference type="Proteomes" id="UP000033187"/>
    </source>
</evidence>
<evidence type="ECO:0000313" key="1">
    <source>
        <dbReference type="EMBL" id="CPR18789.1"/>
    </source>
</evidence>
<dbReference type="EMBL" id="LN829119">
    <property type="protein sequence ID" value="CPR18789.1"/>
    <property type="molecule type" value="Genomic_DNA"/>
</dbReference>